<sequence length="253" mass="29398">MNTMKRAVRVKLYQDLVNYKKPTSFQLKETYPLPPYSTVIGMVHSLCGFKEYNEMNISVQGKYSSKVNDLYTRYEFKNAMKYEEGRHQLKAGDFGICRGIATAELLVDVELVIHIIPKNDELIEKIEKAFVYPIEYPSLGRREDLVTIEEVKIVNLHEEVLKKSVKGEKAYGAYIPVEIINNIKLKNSQQGVEYPGTRYKLNKNYVLVNNGTVKAPKIFRKWEKKEVLYGTNILYFRNREICIDEDSYVVFAV</sequence>
<organism evidence="2 3">
    <name type="scientific">Clostridium paridis</name>
    <dbReference type="NCBI Taxonomy" id="2803863"/>
    <lineage>
        <taxon>Bacteria</taxon>
        <taxon>Bacillati</taxon>
        <taxon>Bacillota</taxon>
        <taxon>Clostridia</taxon>
        <taxon>Eubacteriales</taxon>
        <taxon>Clostridiaceae</taxon>
        <taxon>Clostridium</taxon>
    </lineage>
</organism>
<protein>
    <submittedName>
        <fullName evidence="2">Type I-B CRISPR-associated protein Cas5</fullName>
    </submittedName>
</protein>
<dbReference type="InterPro" id="IPR013422">
    <property type="entry name" value="CRISPR-assoc_prot_Cas5_N"/>
</dbReference>
<dbReference type="NCBIfam" id="TIGR01874">
    <property type="entry name" value="cas_cas5a"/>
    <property type="match status" value="1"/>
</dbReference>
<dbReference type="AlphaFoldDB" id="A0A937FD71"/>
<dbReference type="GO" id="GO:0043571">
    <property type="term" value="P:maintenance of CRISPR repeat elements"/>
    <property type="evidence" value="ECO:0007669"/>
    <property type="project" value="InterPro"/>
</dbReference>
<dbReference type="Proteomes" id="UP000623681">
    <property type="component" value="Unassembled WGS sequence"/>
</dbReference>
<gene>
    <name evidence="2" type="primary">cas5b</name>
    <name evidence="2" type="ORF">JK634_08765</name>
</gene>
<evidence type="ECO:0000313" key="2">
    <source>
        <dbReference type="EMBL" id="MBL4931895.1"/>
    </source>
</evidence>
<evidence type="ECO:0000256" key="1">
    <source>
        <dbReference type="ARBA" id="ARBA00023118"/>
    </source>
</evidence>
<name>A0A937FD71_9CLOT</name>
<reference evidence="2" key="1">
    <citation type="submission" date="2021-01" db="EMBL/GenBank/DDBJ databases">
        <title>Genome public.</title>
        <authorList>
            <person name="Liu C."/>
            <person name="Sun Q."/>
        </authorList>
    </citation>
    <scope>NUCLEOTIDE SEQUENCE</scope>
    <source>
        <strain evidence="2">YIM B02565</strain>
    </source>
</reference>
<dbReference type="InterPro" id="IPR021124">
    <property type="entry name" value="CRISPR-assoc_prot_Cas5"/>
</dbReference>
<accession>A0A937FD71</accession>
<dbReference type="EMBL" id="JAESWA010000022">
    <property type="protein sequence ID" value="MBL4931895.1"/>
    <property type="molecule type" value="Genomic_DNA"/>
</dbReference>
<evidence type="ECO:0000313" key="3">
    <source>
        <dbReference type="Proteomes" id="UP000623681"/>
    </source>
</evidence>
<keyword evidence="1" id="KW-0051">Antiviral defense</keyword>
<dbReference type="NCBIfam" id="TIGR02593">
    <property type="entry name" value="CRISPR_cas5"/>
    <property type="match status" value="1"/>
</dbReference>
<proteinExistence type="predicted"/>
<dbReference type="GO" id="GO:0051607">
    <property type="term" value="P:defense response to virus"/>
    <property type="evidence" value="ECO:0007669"/>
    <property type="project" value="UniProtKB-KW"/>
</dbReference>
<dbReference type="NCBIfam" id="TIGR01895">
    <property type="entry name" value="cas_Cas5t"/>
    <property type="match status" value="1"/>
</dbReference>
<dbReference type="InterPro" id="IPR010153">
    <property type="entry name" value="CRISPR-assoc_prot_Cas5a-typ"/>
</dbReference>
<dbReference type="InterPro" id="IPR013337">
    <property type="entry name" value="CRISPR-assoc_prot_Cas5_Tneap"/>
</dbReference>
<keyword evidence="3" id="KW-1185">Reference proteome</keyword>
<comment type="caution">
    <text evidence="2">The sequence shown here is derived from an EMBL/GenBank/DDBJ whole genome shotgun (WGS) entry which is preliminary data.</text>
</comment>
<dbReference type="Pfam" id="PF09704">
    <property type="entry name" value="Cas_Cas5d"/>
    <property type="match status" value="1"/>
</dbReference>